<evidence type="ECO:0008006" key="4">
    <source>
        <dbReference type="Google" id="ProtNLM"/>
    </source>
</evidence>
<sequence>MPRTKFPTQFVKFQNIAVDEQNPRQSPQDGQREAIRALIRQQGGKIVNLAIDVNTDGLSQGERFMVIEPDDKKKPYISVDGNRRLVALKVLENPSLADGILNASQMKALKKEADIFAKDPIDEVEIVIYPDREVGTPWVARRHASGLEGRGQDSWGNEEKIRFDAWRNDDDGTPEYQLLQFVRQHSSLTEDERQQLSKFPLTTLRRVVTTDLAKEKFGYKIIDGKIVTSIADDEFVKPFKRMMLDMTNPDTKKRVKVDSIKNRELQEKYFEKFTESDLPSTTAPAVNTHALGEKNQSATPAKKASSKSQNSSKESKQTTLERKKIIPKDCTLNITEQRIHDIYDELKKKLDSEVTRNACAVLMRVFIELSADDFLTRNSTIPISNSKNGDRLGASLGDKLWAIATYAADNSLLTPEQVEVVKEGTSKDNFLAPRVKSMHSYVHTAHTPLVGDLHAHWNNIESLMKVIWA</sequence>
<dbReference type="RefSeq" id="WP_196287840.1">
    <property type="nucleotide sequence ID" value="NZ_JADQDP010000004.1"/>
</dbReference>
<protein>
    <recommendedName>
        <fullName evidence="4">ParB/Sulfiredoxin domain-containing protein</fullName>
    </recommendedName>
</protein>
<dbReference type="AlphaFoldDB" id="A0A931FPC6"/>
<comment type="caution">
    <text evidence="2">The sequence shown here is derived from an EMBL/GenBank/DDBJ whole genome shotgun (WGS) entry which is preliminary data.</text>
</comment>
<evidence type="ECO:0000313" key="3">
    <source>
        <dbReference type="Proteomes" id="UP000645610"/>
    </source>
</evidence>
<proteinExistence type="predicted"/>
<name>A0A931FPC6_9BACT</name>
<accession>A0A931FPC6</accession>
<dbReference type="Proteomes" id="UP000645610">
    <property type="component" value="Unassembled WGS sequence"/>
</dbReference>
<organism evidence="2 3">
    <name type="scientific">Hymenobacter properus</name>
    <dbReference type="NCBI Taxonomy" id="2791026"/>
    <lineage>
        <taxon>Bacteria</taxon>
        <taxon>Pseudomonadati</taxon>
        <taxon>Bacteroidota</taxon>
        <taxon>Cytophagia</taxon>
        <taxon>Cytophagales</taxon>
        <taxon>Hymenobacteraceae</taxon>
        <taxon>Hymenobacter</taxon>
    </lineage>
</organism>
<dbReference type="EMBL" id="JADQDP010000004">
    <property type="protein sequence ID" value="MBF9143489.1"/>
    <property type="molecule type" value="Genomic_DNA"/>
</dbReference>
<evidence type="ECO:0000256" key="1">
    <source>
        <dbReference type="SAM" id="MobiDB-lite"/>
    </source>
</evidence>
<feature type="compositionally biased region" description="Low complexity" evidence="1">
    <location>
        <begin position="297"/>
        <end position="312"/>
    </location>
</feature>
<keyword evidence="3" id="KW-1185">Reference proteome</keyword>
<evidence type="ECO:0000313" key="2">
    <source>
        <dbReference type="EMBL" id="MBF9143489.1"/>
    </source>
</evidence>
<gene>
    <name evidence="2" type="ORF">I2I01_17730</name>
</gene>
<feature type="region of interest" description="Disordered" evidence="1">
    <location>
        <begin position="291"/>
        <end position="322"/>
    </location>
</feature>
<feature type="compositionally biased region" description="Basic and acidic residues" evidence="1">
    <location>
        <begin position="313"/>
        <end position="322"/>
    </location>
</feature>
<reference evidence="2 3" key="1">
    <citation type="submission" date="2020-11" db="EMBL/GenBank/DDBJ databases">
        <authorList>
            <person name="Kim M.K."/>
        </authorList>
    </citation>
    <scope>NUCLEOTIDE SEQUENCE [LARGE SCALE GENOMIC DNA]</scope>
    <source>
        <strain evidence="2 3">BT439</strain>
    </source>
</reference>